<sequence>MNLLICYTPLQILIATKLIESSKIKGINTFFIYYNYNKTVKTDFYCAKLREMCKDGIEINKRFSFGLLMKLRFLLRNKIFDEVYLASVNDRVAHYILSFITFDKLYTYDDGTANIFKNSFFYENDKSQSRLKSLGHYILGRKFYLQDIISKSYKHYTIYNNKKNIIDNIEYIDILSKIASTTLDNNIEKVCNVVIGSVLPEILEPNAPLSVVSRKIKVFVRSLENVTYICHPRDKSTEFDDYTLNKHLIFEDTISQLLMEYQKINLYGFVSSAHFNILNINTDRVNCFVFVSGLLKEKYAGLTNVAISEGSKTFDFDKVDVNG</sequence>
<dbReference type="Pfam" id="PF07922">
    <property type="entry name" value="Glyco_transf_52"/>
    <property type="match status" value="1"/>
</dbReference>
<name>A0A172X0M6_HAFAL</name>
<dbReference type="EMBL" id="KX117096">
    <property type="protein sequence ID" value="ANF30190.1"/>
    <property type="molecule type" value="Genomic_DNA"/>
</dbReference>
<proteinExistence type="predicted"/>
<organism evidence="1">
    <name type="scientific">Hafnia alvei</name>
    <dbReference type="NCBI Taxonomy" id="569"/>
    <lineage>
        <taxon>Bacteria</taxon>
        <taxon>Pseudomonadati</taxon>
        <taxon>Pseudomonadota</taxon>
        <taxon>Gammaproteobacteria</taxon>
        <taxon>Enterobacterales</taxon>
        <taxon>Hafniaceae</taxon>
        <taxon>Hafnia</taxon>
    </lineage>
</organism>
<reference evidence="1" key="1">
    <citation type="journal article" date="2016" name="PLoS ONE">
        <title>Genetic Diversity of O-Antigens in Hafnia alvei and the Development of a Suspension Array for Serotype Detection.</title>
        <authorList>
            <person name="Duan Z."/>
            <person name="Niedziela T."/>
            <person name="Lugowski C."/>
            <person name="Cao B."/>
            <person name="Wang T."/>
            <person name="Xu L."/>
            <person name="Yang B."/>
            <person name="Liu B."/>
            <person name="Wang L."/>
        </authorList>
    </citation>
    <scope>NUCLEOTIDE SEQUENCE</scope>
    <source>
        <strain evidence="1">PCM1223</strain>
    </source>
</reference>
<accession>A0A172X0M6</accession>
<keyword evidence="1" id="KW-0808">Transferase</keyword>
<dbReference type="Gene3D" id="3.30.370.20">
    <property type="match status" value="1"/>
</dbReference>
<protein>
    <submittedName>
        <fullName evidence="1">Glycosyltransferase family 52</fullName>
    </submittedName>
</protein>
<dbReference type="GO" id="GO:0016740">
    <property type="term" value="F:transferase activity"/>
    <property type="evidence" value="ECO:0007669"/>
    <property type="project" value="UniProtKB-KW"/>
</dbReference>
<evidence type="ECO:0000313" key="1">
    <source>
        <dbReference type="EMBL" id="ANF30190.1"/>
    </source>
</evidence>
<dbReference type="AlphaFoldDB" id="A0A172X0M6"/>
<dbReference type="InterPro" id="IPR012477">
    <property type="entry name" value="Glyco_transf_52"/>
</dbReference>